<dbReference type="GO" id="GO:0006626">
    <property type="term" value="P:protein targeting to mitochondrion"/>
    <property type="evidence" value="ECO:0007669"/>
    <property type="project" value="UniProtKB-ARBA"/>
</dbReference>
<evidence type="ECO:0000256" key="5">
    <source>
        <dbReference type="ARBA" id="ARBA00022927"/>
    </source>
</evidence>
<keyword evidence="5" id="KW-0653">Protein transport</keyword>
<comment type="similarity">
    <text evidence="9">Belongs to the Tom5 family.</text>
</comment>
<evidence type="ECO:0000256" key="4">
    <source>
        <dbReference type="ARBA" id="ARBA00022787"/>
    </source>
</evidence>
<dbReference type="Pfam" id="PF10642">
    <property type="entry name" value="Tom5"/>
    <property type="match status" value="1"/>
</dbReference>
<keyword evidence="8" id="KW-0472">Membrane</keyword>
<evidence type="ECO:0000256" key="1">
    <source>
        <dbReference type="ARBA" id="ARBA00004572"/>
    </source>
</evidence>
<evidence type="ECO:0000256" key="8">
    <source>
        <dbReference type="ARBA" id="ARBA00023136"/>
    </source>
</evidence>
<keyword evidence="11" id="KW-1185">Reference proteome</keyword>
<evidence type="ECO:0000256" key="3">
    <source>
        <dbReference type="ARBA" id="ARBA00022692"/>
    </source>
</evidence>
<organism evidence="10 11">
    <name type="scientific">Coemansia asiatica</name>
    <dbReference type="NCBI Taxonomy" id="1052880"/>
    <lineage>
        <taxon>Eukaryota</taxon>
        <taxon>Fungi</taxon>
        <taxon>Fungi incertae sedis</taxon>
        <taxon>Zoopagomycota</taxon>
        <taxon>Kickxellomycotina</taxon>
        <taxon>Kickxellomycetes</taxon>
        <taxon>Kickxellales</taxon>
        <taxon>Kickxellaceae</taxon>
        <taxon>Coemansia</taxon>
    </lineage>
</organism>
<name>A0A9W7XJ00_9FUNG</name>
<protein>
    <submittedName>
        <fullName evidence="10">Uncharacterized protein</fullName>
    </submittedName>
</protein>
<keyword evidence="4" id="KW-1000">Mitochondrion outer membrane</keyword>
<sequence length="50" mass="5605">MFMPGPPEITAEQQSLMRREAAKGFMSFFGIVAAIRLVPWAIEHLEKSLA</sequence>
<accession>A0A9W7XJ00</accession>
<evidence type="ECO:0000313" key="10">
    <source>
        <dbReference type="EMBL" id="KAJ1644237.1"/>
    </source>
</evidence>
<keyword evidence="2" id="KW-0813">Transport</keyword>
<keyword evidence="3" id="KW-0812">Transmembrane</keyword>
<keyword evidence="6" id="KW-1133">Transmembrane helix</keyword>
<comment type="caution">
    <text evidence="10">The sequence shown here is derived from an EMBL/GenBank/DDBJ whole genome shotgun (WGS) entry which is preliminary data.</text>
</comment>
<dbReference type="AlphaFoldDB" id="A0A9W7XJ00"/>
<dbReference type="EMBL" id="JANBOH010000181">
    <property type="protein sequence ID" value="KAJ1644237.1"/>
    <property type="molecule type" value="Genomic_DNA"/>
</dbReference>
<dbReference type="GO" id="GO:0015031">
    <property type="term" value="P:protein transport"/>
    <property type="evidence" value="ECO:0007669"/>
    <property type="project" value="UniProtKB-KW"/>
</dbReference>
<keyword evidence="7" id="KW-0496">Mitochondrion</keyword>
<dbReference type="InterPro" id="IPR019603">
    <property type="entry name" value="Tom5"/>
</dbReference>
<dbReference type="Proteomes" id="UP001145021">
    <property type="component" value="Unassembled WGS sequence"/>
</dbReference>
<evidence type="ECO:0000313" key="11">
    <source>
        <dbReference type="Proteomes" id="UP001145021"/>
    </source>
</evidence>
<proteinExistence type="inferred from homology"/>
<evidence type="ECO:0000256" key="2">
    <source>
        <dbReference type="ARBA" id="ARBA00022448"/>
    </source>
</evidence>
<evidence type="ECO:0000256" key="7">
    <source>
        <dbReference type="ARBA" id="ARBA00023128"/>
    </source>
</evidence>
<gene>
    <name evidence="10" type="ORF">LPJ64_004068</name>
</gene>
<evidence type="ECO:0000256" key="9">
    <source>
        <dbReference type="ARBA" id="ARBA00025716"/>
    </source>
</evidence>
<evidence type="ECO:0000256" key="6">
    <source>
        <dbReference type="ARBA" id="ARBA00022989"/>
    </source>
</evidence>
<comment type="subcellular location">
    <subcellularLocation>
        <location evidence="1">Mitochondrion outer membrane</location>
        <topology evidence="1">Single-pass membrane protein</topology>
    </subcellularLocation>
</comment>
<dbReference type="GO" id="GO:0005741">
    <property type="term" value="C:mitochondrial outer membrane"/>
    <property type="evidence" value="ECO:0007669"/>
    <property type="project" value="UniProtKB-SubCell"/>
</dbReference>
<reference evidence="10" key="1">
    <citation type="submission" date="2022-07" db="EMBL/GenBank/DDBJ databases">
        <title>Phylogenomic reconstructions and comparative analyses of Kickxellomycotina fungi.</title>
        <authorList>
            <person name="Reynolds N.K."/>
            <person name="Stajich J.E."/>
            <person name="Barry K."/>
            <person name="Grigoriev I.V."/>
            <person name="Crous P."/>
            <person name="Smith M.E."/>
        </authorList>
    </citation>
    <scope>NUCLEOTIDE SEQUENCE</scope>
    <source>
        <strain evidence="10">NBRC 105413</strain>
    </source>
</reference>